<dbReference type="Proteomes" id="UP000182235">
    <property type="component" value="Unassembled WGS sequence"/>
</dbReference>
<accession>A0A1J9QIL0</accession>
<organism evidence="3 4">
    <name type="scientific">Emergomyces pasteurianus Ep9510</name>
    <dbReference type="NCBI Taxonomy" id="1447872"/>
    <lineage>
        <taxon>Eukaryota</taxon>
        <taxon>Fungi</taxon>
        <taxon>Dikarya</taxon>
        <taxon>Ascomycota</taxon>
        <taxon>Pezizomycotina</taxon>
        <taxon>Eurotiomycetes</taxon>
        <taxon>Eurotiomycetidae</taxon>
        <taxon>Onygenales</taxon>
        <taxon>Ajellomycetaceae</taxon>
        <taxon>Emergomyces</taxon>
    </lineage>
</organism>
<dbReference type="OrthoDB" id="4179317at2759"/>
<dbReference type="InterPro" id="IPR058252">
    <property type="entry name" value="zf_Tbcl_4"/>
</dbReference>
<feature type="domain" description="Probable treble clef zinc finger fungi" evidence="2">
    <location>
        <begin position="58"/>
        <end position="90"/>
    </location>
</feature>
<dbReference type="VEuPathDB" id="FungiDB:AJ78_03799"/>
<evidence type="ECO:0000313" key="3">
    <source>
        <dbReference type="EMBL" id="OJD16007.1"/>
    </source>
</evidence>
<dbReference type="STRING" id="1447872.A0A1J9QIL0"/>
<evidence type="ECO:0000259" key="1">
    <source>
        <dbReference type="Pfam" id="PF26647"/>
    </source>
</evidence>
<protein>
    <recommendedName>
        <fullName evidence="5">F-box domain-containing protein</fullName>
    </recommendedName>
</protein>
<reference evidence="3 4" key="1">
    <citation type="submission" date="2015-07" db="EMBL/GenBank/DDBJ databases">
        <title>Emmonsia species relationships and genome sequence.</title>
        <authorList>
            <consortium name="The Broad Institute Genomics Platform"/>
            <person name="Cuomo C.A."/>
            <person name="Munoz J.F."/>
            <person name="Imamovic A."/>
            <person name="Priest M.E."/>
            <person name="Young S."/>
            <person name="Clay O.K."/>
            <person name="McEwen J.G."/>
        </authorList>
    </citation>
    <scope>NUCLEOTIDE SEQUENCE [LARGE SCALE GENOMIC DNA]</scope>
    <source>
        <strain evidence="3 4">UAMH 9510</strain>
    </source>
</reference>
<dbReference type="InterPro" id="IPR058251">
    <property type="entry name" value="zf_Tbcl_3"/>
</dbReference>
<proteinExistence type="predicted"/>
<gene>
    <name evidence="3" type="ORF">AJ78_03799</name>
</gene>
<dbReference type="Pfam" id="PF26648">
    <property type="entry name" value="zf_Tbcl_4"/>
    <property type="match status" value="1"/>
</dbReference>
<dbReference type="AlphaFoldDB" id="A0A1J9QIL0"/>
<sequence length="308" mass="36237">MPRGKQRSKLTRVPPQKISRQCSALTASYDPCKNRATTITARRRLPVCWAHRHLGKVATYCQAVLGQGNRKCLKQIPWTDRQLCFSHKDFVLPCYLLRLPTEIRQQIFSYILDEYKSQYVQYYSYSTLVNKLCLSRQIFEEVTDVLYRNLVCDISIHERSLFILGRKCHSLRPGSWQKFKQFCFKFDASTNHGTILENVKSVVSHLRDYSIVKLDIRVQSLSIWHGDFRRVRNIYNDLPLYLDSFRQLGRVSEARATIIPDLPALNTCQALSRYMPDEAIIKATELKWREYYEEWVESLKRGRLEQNA</sequence>
<evidence type="ECO:0000313" key="4">
    <source>
        <dbReference type="Proteomes" id="UP000182235"/>
    </source>
</evidence>
<comment type="caution">
    <text evidence="3">The sequence shown here is derived from an EMBL/GenBank/DDBJ whole genome shotgun (WGS) entry which is preliminary data.</text>
</comment>
<dbReference type="EMBL" id="LGRN01000127">
    <property type="protein sequence ID" value="OJD16007.1"/>
    <property type="molecule type" value="Genomic_DNA"/>
</dbReference>
<dbReference type="Pfam" id="PF26647">
    <property type="entry name" value="zf_Tbcl_3"/>
    <property type="match status" value="1"/>
</dbReference>
<name>A0A1J9QIL0_9EURO</name>
<evidence type="ECO:0008006" key="5">
    <source>
        <dbReference type="Google" id="ProtNLM"/>
    </source>
</evidence>
<keyword evidence="4" id="KW-1185">Reference proteome</keyword>
<feature type="domain" description="Probable treble clef zinc finger" evidence="1">
    <location>
        <begin position="18"/>
        <end position="56"/>
    </location>
</feature>
<evidence type="ECO:0000259" key="2">
    <source>
        <dbReference type="Pfam" id="PF26648"/>
    </source>
</evidence>